<name>A0A3N4KN34_9PEZI</name>
<dbReference type="EMBL" id="ML119131">
    <property type="protein sequence ID" value="RPB12013.1"/>
    <property type="molecule type" value="Genomic_DNA"/>
</dbReference>
<comment type="similarity">
    <text evidence="1">Belongs to the cycloisomerase 2 family.</text>
</comment>
<dbReference type="PANTHER" id="PTHR30344">
    <property type="entry name" value="6-PHOSPHOGLUCONOLACTONASE-RELATED"/>
    <property type="match status" value="1"/>
</dbReference>
<dbReference type="GO" id="GO:0017057">
    <property type="term" value="F:6-phosphogluconolactonase activity"/>
    <property type="evidence" value="ECO:0007669"/>
    <property type="project" value="TreeGrafter"/>
</dbReference>
<dbReference type="OrthoDB" id="9972196at2759"/>
<keyword evidence="3" id="KW-1185">Reference proteome</keyword>
<reference evidence="2 3" key="1">
    <citation type="journal article" date="2018" name="Nat. Ecol. Evol.">
        <title>Pezizomycetes genomes reveal the molecular basis of ectomycorrhizal truffle lifestyle.</title>
        <authorList>
            <person name="Murat C."/>
            <person name="Payen T."/>
            <person name="Noel B."/>
            <person name="Kuo A."/>
            <person name="Morin E."/>
            <person name="Chen J."/>
            <person name="Kohler A."/>
            <person name="Krizsan K."/>
            <person name="Balestrini R."/>
            <person name="Da Silva C."/>
            <person name="Montanini B."/>
            <person name="Hainaut M."/>
            <person name="Levati E."/>
            <person name="Barry K.W."/>
            <person name="Belfiori B."/>
            <person name="Cichocki N."/>
            <person name="Clum A."/>
            <person name="Dockter R.B."/>
            <person name="Fauchery L."/>
            <person name="Guy J."/>
            <person name="Iotti M."/>
            <person name="Le Tacon F."/>
            <person name="Lindquist E.A."/>
            <person name="Lipzen A."/>
            <person name="Malagnac F."/>
            <person name="Mello A."/>
            <person name="Molinier V."/>
            <person name="Miyauchi S."/>
            <person name="Poulain J."/>
            <person name="Riccioni C."/>
            <person name="Rubini A."/>
            <person name="Sitrit Y."/>
            <person name="Splivallo R."/>
            <person name="Traeger S."/>
            <person name="Wang M."/>
            <person name="Zifcakova L."/>
            <person name="Wipf D."/>
            <person name="Zambonelli A."/>
            <person name="Paolocci F."/>
            <person name="Nowrousian M."/>
            <person name="Ottonello S."/>
            <person name="Baldrian P."/>
            <person name="Spatafora J.W."/>
            <person name="Henrissat B."/>
            <person name="Nagy L.G."/>
            <person name="Aury J.M."/>
            <person name="Wincker P."/>
            <person name="Grigoriev I.V."/>
            <person name="Bonfante P."/>
            <person name="Martin F.M."/>
        </authorList>
    </citation>
    <scope>NUCLEOTIDE SEQUENCE [LARGE SCALE GENOMIC DNA]</scope>
    <source>
        <strain evidence="2 3">CCBAS932</strain>
    </source>
</reference>
<dbReference type="InParanoid" id="A0A3N4KN34"/>
<organism evidence="2 3">
    <name type="scientific">Morchella conica CCBAS932</name>
    <dbReference type="NCBI Taxonomy" id="1392247"/>
    <lineage>
        <taxon>Eukaryota</taxon>
        <taxon>Fungi</taxon>
        <taxon>Dikarya</taxon>
        <taxon>Ascomycota</taxon>
        <taxon>Pezizomycotina</taxon>
        <taxon>Pezizomycetes</taxon>
        <taxon>Pezizales</taxon>
        <taxon>Morchellaceae</taxon>
        <taxon>Morchella</taxon>
    </lineage>
</organism>
<sequence>MCALLFGSSVMGKTLYVGTGVAEILSYSFDGTSFAPISSTNDSFPSPTWQTFDGDIMYSVSESGGTTPGAITSYHVENGTFTKISQSAGLPGPVHIALTKNKKGLITAAYGGQGTNSFVTNNGYLQKNQQFTYDVSSIVEGRQGESHPHGVFIDPTGAFAVIPDLGGDVLHVYFIAGSSYTNNMTPLPDVAATVGSGPRHGAFWPNKEGQKATHFFVVAELNNEITAYSLTYGTGTLTMTPITTYSTFGSKDKVPVVTGGPAAGEIAISSDNKFLYVSNRIDRSFPNVGSSGNGSDSLAQWNIKTDGTLEFVGLTPAGGLNPRHFSFVTLGGKDYVTVANPASGDVQLIERDPVTGKLAEVSTAFISIPGASAATWN</sequence>
<evidence type="ECO:0000256" key="1">
    <source>
        <dbReference type="ARBA" id="ARBA00005564"/>
    </source>
</evidence>
<dbReference type="InterPro" id="IPR015943">
    <property type="entry name" value="WD40/YVTN_repeat-like_dom_sf"/>
</dbReference>
<dbReference type="GO" id="GO:0016853">
    <property type="term" value="F:isomerase activity"/>
    <property type="evidence" value="ECO:0007669"/>
    <property type="project" value="UniProtKB-KW"/>
</dbReference>
<dbReference type="InterPro" id="IPR019405">
    <property type="entry name" value="Lactonase_7-beta_prop"/>
</dbReference>
<dbReference type="AlphaFoldDB" id="A0A3N4KN34"/>
<evidence type="ECO:0000313" key="2">
    <source>
        <dbReference type="EMBL" id="RPB12013.1"/>
    </source>
</evidence>
<dbReference type="SUPFAM" id="SSF51004">
    <property type="entry name" value="C-terminal (heme d1) domain of cytochrome cd1-nitrite reductase"/>
    <property type="match status" value="1"/>
</dbReference>
<dbReference type="STRING" id="1392247.A0A3N4KN34"/>
<dbReference type="InterPro" id="IPR011048">
    <property type="entry name" value="Haem_d1_sf"/>
</dbReference>
<accession>A0A3N4KN34</accession>
<dbReference type="Pfam" id="PF10282">
    <property type="entry name" value="Lactonase"/>
    <property type="match status" value="1"/>
</dbReference>
<evidence type="ECO:0000313" key="3">
    <source>
        <dbReference type="Proteomes" id="UP000277580"/>
    </source>
</evidence>
<protein>
    <submittedName>
        <fullName evidence="2">Putative isomerase YbhE</fullName>
    </submittedName>
</protein>
<dbReference type="Proteomes" id="UP000277580">
    <property type="component" value="Unassembled WGS sequence"/>
</dbReference>
<keyword evidence="2" id="KW-0413">Isomerase</keyword>
<gene>
    <name evidence="2" type="ORF">P167DRAFT_488340</name>
</gene>
<dbReference type="PANTHER" id="PTHR30344:SF1">
    <property type="entry name" value="6-PHOSPHOGLUCONOLACTONASE"/>
    <property type="match status" value="1"/>
</dbReference>
<dbReference type="InterPro" id="IPR050282">
    <property type="entry name" value="Cycloisomerase_2"/>
</dbReference>
<proteinExistence type="inferred from homology"/>
<dbReference type="Gene3D" id="2.130.10.10">
    <property type="entry name" value="YVTN repeat-like/Quinoprotein amine dehydrogenase"/>
    <property type="match status" value="1"/>
</dbReference>